<dbReference type="AlphaFoldDB" id="A0A0W0GJM3"/>
<comment type="similarity">
    <text evidence="2 7">Belongs to the SurE nucleotidase family.</text>
</comment>
<feature type="domain" description="Survival protein SurE-like phosphatase/nucleotidase" evidence="8">
    <location>
        <begin position="3"/>
        <end position="186"/>
    </location>
</feature>
<feature type="binding site" evidence="7">
    <location>
        <position position="8"/>
    </location>
    <ligand>
        <name>a divalent metal cation</name>
        <dbReference type="ChEBI" id="CHEBI:60240"/>
    </ligand>
</feature>
<reference evidence="9 10" key="1">
    <citation type="submission" date="2015-06" db="EMBL/GenBank/DDBJ databases">
        <title>Genome sequence of the organohalide-respiring Dehalogenimonas alkenigignens type strain (IP3-3T).</title>
        <authorList>
            <person name="Key T.A."/>
            <person name="Richmond D.P."/>
            <person name="Bowman K.S."/>
            <person name="Cho Y.-J."/>
            <person name="Chun J."/>
            <person name="da Costa M.S."/>
            <person name="Rainey F.A."/>
            <person name="Moe W.M."/>
        </authorList>
    </citation>
    <scope>NUCLEOTIDE SEQUENCE [LARGE SCALE GENOMIC DNA]</scope>
    <source>
        <strain evidence="9 10">IP3-3</strain>
    </source>
</reference>
<dbReference type="RefSeq" id="WP_058439662.1">
    <property type="nucleotide sequence ID" value="NZ_KQ758903.1"/>
</dbReference>
<sequence length="263" mass="28158">MKILISNDDGIHSAGLWTLASHLDAIGQVTIVAPDREQSATGTSLTLRHPLRVGKVASHIGGIECWATEGLPGDAVILGLERVMEKPVGLVVSGINNGPNVGDDVLISGTVGAALQAYLRNIPAVAVSTFNIESNNHETPARLAAIIAADIAAGRLSGDIFLNVNAPDIPLDRIKGVRLCHLAHKTHIDTVKEGHDGRREFYWLMRRKLDSEAAAGTDIKAIEDDCVSVTELHADLFRKSPMPGLEVLCNEWFGRLTSSSVSR</sequence>
<dbReference type="STRING" id="1217799.DEALK_15690"/>
<keyword evidence="5 7" id="KW-0547">Nucleotide-binding</keyword>
<feature type="binding site" evidence="7">
    <location>
        <position position="9"/>
    </location>
    <ligand>
        <name>a divalent metal cation</name>
        <dbReference type="ChEBI" id="CHEBI:60240"/>
    </ligand>
</feature>
<dbReference type="EC" id="3.1.3.5" evidence="7"/>
<keyword evidence="3 7" id="KW-0963">Cytoplasm</keyword>
<dbReference type="PATRIC" id="fig|1217799.6.peg.1618"/>
<dbReference type="SUPFAM" id="SSF64167">
    <property type="entry name" value="SurE-like"/>
    <property type="match status" value="1"/>
</dbReference>
<evidence type="ECO:0000256" key="1">
    <source>
        <dbReference type="ARBA" id="ARBA00000815"/>
    </source>
</evidence>
<comment type="cofactor">
    <cofactor evidence="7">
        <name>a divalent metal cation</name>
        <dbReference type="ChEBI" id="CHEBI:60240"/>
    </cofactor>
    <text evidence="7">Binds 1 divalent metal cation per subunit.</text>
</comment>
<evidence type="ECO:0000256" key="7">
    <source>
        <dbReference type="HAMAP-Rule" id="MF_00060"/>
    </source>
</evidence>
<dbReference type="GO" id="GO:0004309">
    <property type="term" value="F:exopolyphosphatase activity"/>
    <property type="evidence" value="ECO:0007669"/>
    <property type="project" value="TreeGrafter"/>
</dbReference>
<proteinExistence type="inferred from homology"/>
<comment type="subcellular location">
    <subcellularLocation>
        <location evidence="7">Cytoplasm</location>
    </subcellularLocation>
</comment>
<name>A0A0W0GJM3_9CHLR</name>
<evidence type="ECO:0000256" key="3">
    <source>
        <dbReference type="ARBA" id="ARBA00022490"/>
    </source>
</evidence>
<comment type="function">
    <text evidence="7">Nucleotidase that shows phosphatase activity on nucleoside 5'-monophosphates.</text>
</comment>
<feature type="binding site" evidence="7">
    <location>
        <position position="96"/>
    </location>
    <ligand>
        <name>a divalent metal cation</name>
        <dbReference type="ChEBI" id="CHEBI:60240"/>
    </ligand>
</feature>
<evidence type="ECO:0000256" key="4">
    <source>
        <dbReference type="ARBA" id="ARBA00022723"/>
    </source>
</evidence>
<dbReference type="InterPro" id="IPR030048">
    <property type="entry name" value="SurE"/>
</dbReference>
<dbReference type="HAMAP" id="MF_00060">
    <property type="entry name" value="SurE"/>
    <property type="match status" value="1"/>
</dbReference>
<evidence type="ECO:0000256" key="2">
    <source>
        <dbReference type="ARBA" id="ARBA00011062"/>
    </source>
</evidence>
<dbReference type="GO" id="GO:0008253">
    <property type="term" value="F:5'-nucleotidase activity"/>
    <property type="evidence" value="ECO:0007669"/>
    <property type="project" value="UniProtKB-UniRule"/>
</dbReference>
<dbReference type="Gene3D" id="3.40.1210.10">
    <property type="entry name" value="Survival protein SurE-like phosphatase/nucleotidase"/>
    <property type="match status" value="1"/>
</dbReference>
<dbReference type="GO" id="GO:0008254">
    <property type="term" value="F:3'-nucleotidase activity"/>
    <property type="evidence" value="ECO:0007669"/>
    <property type="project" value="TreeGrafter"/>
</dbReference>
<accession>A0A0W0GJM3</accession>
<dbReference type="GO" id="GO:0046872">
    <property type="term" value="F:metal ion binding"/>
    <property type="evidence" value="ECO:0007669"/>
    <property type="project" value="UniProtKB-UniRule"/>
</dbReference>
<evidence type="ECO:0000256" key="5">
    <source>
        <dbReference type="ARBA" id="ARBA00022741"/>
    </source>
</evidence>
<gene>
    <name evidence="7" type="primary">surE</name>
    <name evidence="9" type="ORF">DEALK_15690</name>
</gene>
<dbReference type="EMBL" id="LFDV01000002">
    <property type="protein sequence ID" value="KTB48722.1"/>
    <property type="molecule type" value="Genomic_DNA"/>
</dbReference>
<dbReference type="NCBIfam" id="TIGR00087">
    <property type="entry name" value="surE"/>
    <property type="match status" value="1"/>
</dbReference>
<dbReference type="InterPro" id="IPR036523">
    <property type="entry name" value="SurE-like_sf"/>
</dbReference>
<dbReference type="Pfam" id="PF01975">
    <property type="entry name" value="SurE"/>
    <property type="match status" value="1"/>
</dbReference>
<comment type="caution">
    <text evidence="9">The sequence shown here is derived from an EMBL/GenBank/DDBJ whole genome shotgun (WGS) entry which is preliminary data.</text>
</comment>
<keyword evidence="10" id="KW-1185">Reference proteome</keyword>
<dbReference type="PANTHER" id="PTHR30457">
    <property type="entry name" value="5'-NUCLEOTIDASE SURE"/>
    <property type="match status" value="1"/>
</dbReference>
<evidence type="ECO:0000313" key="9">
    <source>
        <dbReference type="EMBL" id="KTB48722.1"/>
    </source>
</evidence>
<keyword evidence="6 7" id="KW-0378">Hydrolase</keyword>
<protein>
    <recommendedName>
        <fullName evidence="7">5'-nucleotidase SurE</fullName>
        <ecNumber evidence="7">3.1.3.5</ecNumber>
    </recommendedName>
    <alternativeName>
        <fullName evidence="7">Nucleoside 5'-monophosphate phosphohydrolase</fullName>
    </alternativeName>
</protein>
<dbReference type="NCBIfam" id="NF001490">
    <property type="entry name" value="PRK00346.1-4"/>
    <property type="match status" value="1"/>
</dbReference>
<evidence type="ECO:0000256" key="6">
    <source>
        <dbReference type="ARBA" id="ARBA00022801"/>
    </source>
</evidence>
<keyword evidence="4 7" id="KW-0479">Metal-binding</keyword>
<organism evidence="9 10">
    <name type="scientific">Dehalogenimonas alkenigignens</name>
    <dbReference type="NCBI Taxonomy" id="1217799"/>
    <lineage>
        <taxon>Bacteria</taxon>
        <taxon>Bacillati</taxon>
        <taxon>Chloroflexota</taxon>
        <taxon>Dehalococcoidia</taxon>
        <taxon>Dehalococcoidales</taxon>
        <taxon>Dehalococcoidaceae</taxon>
        <taxon>Dehalogenimonas</taxon>
    </lineage>
</organism>
<evidence type="ECO:0000313" key="10">
    <source>
        <dbReference type="Proteomes" id="UP000053947"/>
    </source>
</evidence>
<dbReference type="PANTHER" id="PTHR30457:SF12">
    <property type="entry name" value="5'_3'-NUCLEOTIDASE SURE"/>
    <property type="match status" value="1"/>
</dbReference>
<dbReference type="GO" id="GO:0000166">
    <property type="term" value="F:nucleotide binding"/>
    <property type="evidence" value="ECO:0007669"/>
    <property type="project" value="UniProtKB-KW"/>
</dbReference>
<dbReference type="InterPro" id="IPR002828">
    <property type="entry name" value="SurE-like_Pase/nucleotidase"/>
</dbReference>
<evidence type="ECO:0000259" key="8">
    <source>
        <dbReference type="Pfam" id="PF01975"/>
    </source>
</evidence>
<dbReference type="OrthoDB" id="9780815at2"/>
<dbReference type="Proteomes" id="UP000053947">
    <property type="component" value="Unassembled WGS sequence"/>
</dbReference>
<dbReference type="GO" id="GO:0005737">
    <property type="term" value="C:cytoplasm"/>
    <property type="evidence" value="ECO:0007669"/>
    <property type="project" value="UniProtKB-SubCell"/>
</dbReference>
<feature type="binding site" evidence="7">
    <location>
        <position position="39"/>
    </location>
    <ligand>
        <name>a divalent metal cation</name>
        <dbReference type="ChEBI" id="CHEBI:60240"/>
    </ligand>
</feature>
<comment type="catalytic activity">
    <reaction evidence="1 7">
        <text>a ribonucleoside 5'-phosphate + H2O = a ribonucleoside + phosphate</text>
        <dbReference type="Rhea" id="RHEA:12484"/>
        <dbReference type="ChEBI" id="CHEBI:15377"/>
        <dbReference type="ChEBI" id="CHEBI:18254"/>
        <dbReference type="ChEBI" id="CHEBI:43474"/>
        <dbReference type="ChEBI" id="CHEBI:58043"/>
        <dbReference type="EC" id="3.1.3.5"/>
    </reaction>
</comment>